<dbReference type="Gene3D" id="3.40.710.10">
    <property type="entry name" value="DD-peptidase/beta-lactamase superfamily"/>
    <property type="match status" value="1"/>
</dbReference>
<feature type="region of interest" description="Disordered" evidence="2">
    <location>
        <begin position="33"/>
        <end position="78"/>
    </location>
</feature>
<dbReference type="InterPro" id="IPR012338">
    <property type="entry name" value="Beta-lactam/transpept-like"/>
</dbReference>
<dbReference type="InterPro" id="IPR002508">
    <property type="entry name" value="MurNAc-LAA_cat"/>
</dbReference>
<dbReference type="GO" id="GO:0030288">
    <property type="term" value="C:outer membrane-bounded periplasmic space"/>
    <property type="evidence" value="ECO:0007669"/>
    <property type="project" value="TreeGrafter"/>
</dbReference>
<feature type="domain" description="MurNAc-LAA" evidence="4">
    <location>
        <begin position="179"/>
        <end position="299"/>
    </location>
</feature>
<dbReference type="PANTHER" id="PTHR30404:SF0">
    <property type="entry name" value="N-ACETYLMURAMOYL-L-ALANINE AMIDASE AMIC"/>
    <property type="match status" value="1"/>
</dbReference>
<gene>
    <name evidence="5" type="ORF">DW740_11980</name>
</gene>
<keyword evidence="3" id="KW-0732">Signal</keyword>
<evidence type="ECO:0000256" key="1">
    <source>
        <dbReference type="ARBA" id="ARBA00022801"/>
    </source>
</evidence>
<organism evidence="5 6">
    <name type="scientific">Blautia obeum</name>
    <dbReference type="NCBI Taxonomy" id="40520"/>
    <lineage>
        <taxon>Bacteria</taxon>
        <taxon>Bacillati</taxon>
        <taxon>Bacillota</taxon>
        <taxon>Clostridia</taxon>
        <taxon>Lachnospirales</taxon>
        <taxon>Lachnospiraceae</taxon>
        <taxon>Blautia</taxon>
    </lineage>
</organism>
<sequence>MRKFSAIFLAGCLLLLLPSTTWASEETTYESEQGQAMIKAPSSSVFGSGDSTDSTADSDSSDSDNSKNTGDTASSGIDWSAANTASRASSDNSGFTVCIDPGHQGSWVDMSAQEPMAPGSSQTKNKATTGTTGNYSKVPEYEVNLQVSLVLEKELTSRGYKVVMTREDNDKAISNKERAEFATSEDADITVRIHANSDNSASAAGALTMAPTSANQYLDTDLIEKSNTLAECIINSYCSATGLANKGVISADNMTGTNWSTVPVAILEMGFMSNESDDMYITDTSHHETMAKGIADGIDEYFNIVASDLTGSGEDLSDLTDTLEKTYVDPLEAANETWAIAAMDLSDHAYSTVNAEVSMQSASVIKAFIMAAVFDKLVYADGATEPSSDYESSLKSLLTQMITVSDNDAANELARRLGGGDFQNGASVLNEFCQEHGYTSTHLGREFLASNPTDDNYTSASDCCRLLSDIYSGTMVNADASADMLALLKAQTRTGKIPSGVPSGVDTANKTGELSAGDGLGAVENDIAIVFDKEHPYVLCVLSNNIQNNSSAQETIKKISVDVYQYMTSRK</sequence>
<reference evidence="5 6" key="1">
    <citation type="submission" date="2018-08" db="EMBL/GenBank/DDBJ databases">
        <title>A genome reference for cultivated species of the human gut microbiota.</title>
        <authorList>
            <person name="Zou Y."/>
            <person name="Xue W."/>
            <person name="Luo G."/>
        </authorList>
    </citation>
    <scope>NUCLEOTIDE SEQUENCE [LARGE SCALE GENOMIC DNA]</scope>
    <source>
        <strain evidence="5 6">AM28-23</strain>
    </source>
</reference>
<evidence type="ECO:0000259" key="4">
    <source>
        <dbReference type="SMART" id="SM00646"/>
    </source>
</evidence>
<dbReference type="AlphaFoldDB" id="A0A414J3U2"/>
<evidence type="ECO:0000313" key="5">
    <source>
        <dbReference type="EMBL" id="RHE39051.1"/>
    </source>
</evidence>
<feature type="compositionally biased region" description="Low complexity" evidence="2">
    <location>
        <begin position="123"/>
        <end position="133"/>
    </location>
</feature>
<dbReference type="RefSeq" id="WP_118050530.1">
    <property type="nucleotide sequence ID" value="NZ_CABJFK010000009.1"/>
</dbReference>
<evidence type="ECO:0000256" key="2">
    <source>
        <dbReference type="SAM" id="MobiDB-lite"/>
    </source>
</evidence>
<dbReference type="InterPro" id="IPR050695">
    <property type="entry name" value="N-acetylmuramoyl_amidase_3"/>
</dbReference>
<dbReference type="GO" id="GO:0009253">
    <property type="term" value="P:peptidoglycan catabolic process"/>
    <property type="evidence" value="ECO:0007669"/>
    <property type="project" value="InterPro"/>
</dbReference>
<dbReference type="SMART" id="SM00646">
    <property type="entry name" value="Ami_3"/>
    <property type="match status" value="1"/>
</dbReference>
<dbReference type="Pfam" id="PF01520">
    <property type="entry name" value="Amidase_3"/>
    <property type="match status" value="1"/>
</dbReference>
<dbReference type="EMBL" id="QSKF01000009">
    <property type="protein sequence ID" value="RHE39051.1"/>
    <property type="molecule type" value="Genomic_DNA"/>
</dbReference>
<evidence type="ECO:0000256" key="3">
    <source>
        <dbReference type="SAM" id="SignalP"/>
    </source>
</evidence>
<feature type="signal peptide" evidence="3">
    <location>
        <begin position="1"/>
        <end position="23"/>
    </location>
</feature>
<dbReference type="CDD" id="cd02696">
    <property type="entry name" value="MurNAc-LAA"/>
    <property type="match status" value="1"/>
</dbReference>
<dbReference type="SUPFAM" id="SSF53187">
    <property type="entry name" value="Zn-dependent exopeptidases"/>
    <property type="match status" value="1"/>
</dbReference>
<feature type="compositionally biased region" description="Low complexity" evidence="2">
    <location>
        <begin position="47"/>
        <end position="58"/>
    </location>
</feature>
<protein>
    <submittedName>
        <fullName evidence="5">N-acetylmuramoyl-L-alanine amidase</fullName>
    </submittedName>
</protein>
<dbReference type="GO" id="GO:0008800">
    <property type="term" value="F:beta-lactamase activity"/>
    <property type="evidence" value="ECO:0007669"/>
    <property type="project" value="InterPro"/>
</dbReference>
<accession>A0A414J3U2</accession>
<evidence type="ECO:0000313" key="6">
    <source>
        <dbReference type="Proteomes" id="UP000283745"/>
    </source>
</evidence>
<dbReference type="Pfam" id="PF13354">
    <property type="entry name" value="Beta-lactamase2"/>
    <property type="match status" value="1"/>
</dbReference>
<name>A0A414J3U2_9FIRM</name>
<dbReference type="Proteomes" id="UP000283745">
    <property type="component" value="Unassembled WGS sequence"/>
</dbReference>
<dbReference type="InterPro" id="IPR045155">
    <property type="entry name" value="Beta-lactam_cat"/>
</dbReference>
<feature type="region of interest" description="Disordered" evidence="2">
    <location>
        <begin position="106"/>
        <end position="133"/>
    </location>
</feature>
<dbReference type="Gene3D" id="3.40.630.40">
    <property type="entry name" value="Zn-dependent exopeptidases"/>
    <property type="match status" value="1"/>
</dbReference>
<dbReference type="PANTHER" id="PTHR30404">
    <property type="entry name" value="N-ACETYLMURAMOYL-L-ALANINE AMIDASE"/>
    <property type="match status" value="1"/>
</dbReference>
<proteinExistence type="predicted"/>
<dbReference type="GO" id="GO:0030655">
    <property type="term" value="P:beta-lactam antibiotic catabolic process"/>
    <property type="evidence" value="ECO:0007669"/>
    <property type="project" value="InterPro"/>
</dbReference>
<keyword evidence="1" id="KW-0378">Hydrolase</keyword>
<dbReference type="GO" id="GO:0008745">
    <property type="term" value="F:N-acetylmuramoyl-L-alanine amidase activity"/>
    <property type="evidence" value="ECO:0007669"/>
    <property type="project" value="InterPro"/>
</dbReference>
<comment type="caution">
    <text evidence="5">The sequence shown here is derived from an EMBL/GenBank/DDBJ whole genome shotgun (WGS) entry which is preliminary data.</text>
</comment>
<feature type="chain" id="PRO_5019456127" evidence="3">
    <location>
        <begin position="24"/>
        <end position="571"/>
    </location>
</feature>
<dbReference type="SUPFAM" id="SSF56601">
    <property type="entry name" value="beta-lactamase/transpeptidase-like"/>
    <property type="match status" value="1"/>
</dbReference>